<comment type="caution">
    <text evidence="2">The sequence shown here is derived from an EMBL/GenBank/DDBJ whole genome shotgun (WGS) entry which is preliminary data.</text>
</comment>
<gene>
    <name evidence="2" type="ORF">DQP58_13225</name>
</gene>
<accession>A0A329KFX2</accession>
<dbReference type="Proteomes" id="UP000250347">
    <property type="component" value="Unassembled WGS sequence"/>
</dbReference>
<sequence length="230" mass="23662">MTTPNIAKTLSLGVAAGAVALGVAAPAGAAASQLTYGDPTAAAQFWRQQQYDDCVLMSSADVIGEITGVAPSEHDIIATAQSTPSIAHPGSIYTKPAATSNPESGMGANTADIPELLAQYKIGAVLSDKDDAAQTGTPVGMAALERALGGGHKVIVSLNAELIWHQPVEDKGKDGRPESNHAVVVTGVDTVAGNVHLNDSGTPEGRNEQIPIKLFVESWDTSNELMVVTI</sequence>
<feature type="signal peptide" evidence="1">
    <location>
        <begin position="1"/>
        <end position="29"/>
    </location>
</feature>
<dbReference type="Gene3D" id="3.90.70.10">
    <property type="entry name" value="Cysteine proteinases"/>
    <property type="match status" value="1"/>
</dbReference>
<evidence type="ECO:0000313" key="2">
    <source>
        <dbReference type="EMBL" id="RAU94958.1"/>
    </source>
</evidence>
<keyword evidence="1" id="KW-0732">Signal</keyword>
<evidence type="ECO:0000256" key="1">
    <source>
        <dbReference type="SAM" id="SignalP"/>
    </source>
</evidence>
<evidence type="ECO:0008006" key="4">
    <source>
        <dbReference type="Google" id="ProtNLM"/>
    </source>
</evidence>
<organism evidence="2 3">
    <name type="scientific">Mycobacterium colombiense</name>
    <dbReference type="NCBI Taxonomy" id="339268"/>
    <lineage>
        <taxon>Bacteria</taxon>
        <taxon>Bacillati</taxon>
        <taxon>Actinomycetota</taxon>
        <taxon>Actinomycetes</taxon>
        <taxon>Mycobacteriales</taxon>
        <taxon>Mycobacteriaceae</taxon>
        <taxon>Mycobacterium</taxon>
        <taxon>Mycobacterium avium complex (MAC)</taxon>
    </lineage>
</organism>
<dbReference type="EMBL" id="QMEU01000033">
    <property type="protein sequence ID" value="RAU94958.1"/>
    <property type="molecule type" value="Genomic_DNA"/>
</dbReference>
<protein>
    <recommendedName>
        <fullName evidence="4">Peptidase C39-like domain-containing protein</fullName>
    </recommendedName>
</protein>
<reference evidence="2 3" key="1">
    <citation type="submission" date="2018-06" db="EMBL/GenBank/DDBJ databases">
        <title>NTM in soil in Japan.</title>
        <authorList>
            <person name="Ohya K."/>
        </authorList>
    </citation>
    <scope>NUCLEOTIDE SEQUENCE [LARGE SCALE GENOMIC DNA]</scope>
    <source>
        <strain evidence="2 3">GF76</strain>
    </source>
</reference>
<dbReference type="RefSeq" id="WP_112708819.1">
    <property type="nucleotide sequence ID" value="NZ_QMEU01000033.1"/>
</dbReference>
<name>A0A329KFX2_9MYCO</name>
<feature type="chain" id="PRO_5016382139" description="Peptidase C39-like domain-containing protein" evidence="1">
    <location>
        <begin position="30"/>
        <end position="230"/>
    </location>
</feature>
<proteinExistence type="predicted"/>
<evidence type="ECO:0000313" key="3">
    <source>
        <dbReference type="Proteomes" id="UP000250347"/>
    </source>
</evidence>
<dbReference type="AlphaFoldDB" id="A0A329KFX2"/>